<sequence length="362" mass="41254">MISFAINNSMFIQPRNTPESAWLGHIPFAAWLVETMRPDILVELGTHRGASYLAFCQAIQACAAPTRCYAVDTWQGDEHAGEYGDEVFLSLLDYHQRNYADFSRLMRMRFEEAVEYFDDGTVDVLHIDGLHTYEAVRNDFETWKAKLSRRAVVLFHDINVRERGFGVWKYWDEIRTQYPSFAFTHTHGLGVLLVGPEQPQPLLDLCRLDTANGDAVIGNRLFDQLGKLISANVDIGTLAREQGRLAGLVNEREVARDALQQENGQLRAQVAEAQAQLEHRTREYQAVVARNQELVSSAEAVGVVEHLRGQLERTQSLLGEKDAEAQRLNAALRESTVELERMRSSMSWRLMGPFRRLRRMFG</sequence>
<keyword evidence="1 4" id="KW-0489">Methyltransferase</keyword>
<gene>
    <name evidence="4" type="ORF">ACEU0G_004014</name>
</gene>
<protein>
    <submittedName>
        <fullName evidence="4">Class I SAM-dependent methyltransferase</fullName>
        <ecNumber evidence="4">2.1.1.-</ecNumber>
    </submittedName>
</protein>
<dbReference type="GO" id="GO:0008168">
    <property type="term" value="F:methyltransferase activity"/>
    <property type="evidence" value="ECO:0007669"/>
    <property type="project" value="UniProtKB-KW"/>
</dbReference>
<accession>A0ABW7D1K9</accession>
<evidence type="ECO:0000313" key="5">
    <source>
        <dbReference type="Proteomes" id="UP001605261"/>
    </source>
</evidence>
<feature type="coiled-coil region" evidence="3">
    <location>
        <begin position="249"/>
        <end position="283"/>
    </location>
</feature>
<evidence type="ECO:0000256" key="2">
    <source>
        <dbReference type="ARBA" id="ARBA00022679"/>
    </source>
</evidence>
<dbReference type="RefSeq" id="WP_394163787.1">
    <property type="nucleotide sequence ID" value="NZ_JBHGCJ010000009.1"/>
</dbReference>
<dbReference type="Proteomes" id="UP001605261">
    <property type="component" value="Unassembled WGS sequence"/>
</dbReference>
<keyword evidence="5" id="KW-1185">Reference proteome</keyword>
<proteinExistence type="predicted"/>
<evidence type="ECO:0000313" key="4">
    <source>
        <dbReference type="EMBL" id="MFG6109988.1"/>
    </source>
</evidence>
<dbReference type="EMBL" id="JBHGCJ010000009">
    <property type="protein sequence ID" value="MFG6109988.1"/>
    <property type="molecule type" value="Genomic_DNA"/>
</dbReference>
<dbReference type="Gene3D" id="3.40.50.150">
    <property type="entry name" value="Vaccinia Virus protein VP39"/>
    <property type="match status" value="1"/>
</dbReference>
<dbReference type="GO" id="GO:0032259">
    <property type="term" value="P:methylation"/>
    <property type="evidence" value="ECO:0007669"/>
    <property type="project" value="UniProtKB-KW"/>
</dbReference>
<dbReference type="Pfam" id="PF13578">
    <property type="entry name" value="Methyltransf_24"/>
    <property type="match status" value="1"/>
</dbReference>
<name>A0ABW7D1K9_9GAMM</name>
<comment type="caution">
    <text evidence="4">The sequence shown here is derived from an EMBL/GenBank/DDBJ whole genome shotgun (WGS) entry which is preliminary data.</text>
</comment>
<keyword evidence="2 4" id="KW-0808">Transferase</keyword>
<dbReference type="PANTHER" id="PTHR40048:SF1">
    <property type="entry name" value="RHAMNOSYL O-METHYLTRANSFERASE"/>
    <property type="match status" value="1"/>
</dbReference>
<dbReference type="InterPro" id="IPR029063">
    <property type="entry name" value="SAM-dependent_MTases_sf"/>
</dbReference>
<evidence type="ECO:0000256" key="3">
    <source>
        <dbReference type="SAM" id="Coils"/>
    </source>
</evidence>
<dbReference type="EC" id="2.1.1.-" evidence="4"/>
<organism evidence="4 5">
    <name type="scientific">Stenotrophomonas nematodicola</name>
    <dbReference type="NCBI Taxonomy" id="2656746"/>
    <lineage>
        <taxon>Bacteria</taxon>
        <taxon>Pseudomonadati</taxon>
        <taxon>Pseudomonadota</taxon>
        <taxon>Gammaproteobacteria</taxon>
        <taxon>Lysobacterales</taxon>
        <taxon>Lysobacteraceae</taxon>
        <taxon>Stenotrophomonas</taxon>
    </lineage>
</organism>
<evidence type="ECO:0000256" key="1">
    <source>
        <dbReference type="ARBA" id="ARBA00022603"/>
    </source>
</evidence>
<reference evidence="4 5" key="1">
    <citation type="submission" date="2024-09" db="EMBL/GenBank/DDBJ databases">
        <authorList>
            <consortium name="All-Russian atlas of soil microorganisms"/>
            <consortium name="as a basis for the search for new antimicrobial producers and enzymes with unique properties"/>
            <person name="Sokolova E.A."/>
            <person name="Voronina E.N."/>
        </authorList>
    </citation>
    <scope>NUCLEOTIDE SEQUENCE [LARGE SCALE GENOMIC DNA]</scope>
    <source>
        <strain evidence="4 5">AF-22b-331.1</strain>
    </source>
</reference>
<dbReference type="PANTHER" id="PTHR40048">
    <property type="entry name" value="RHAMNOSYL O-METHYLTRANSFERASE"/>
    <property type="match status" value="1"/>
</dbReference>
<keyword evidence="3" id="KW-0175">Coiled coil</keyword>
<dbReference type="SUPFAM" id="SSF53335">
    <property type="entry name" value="S-adenosyl-L-methionine-dependent methyltransferases"/>
    <property type="match status" value="1"/>
</dbReference>